<organism evidence="2 3">
    <name type="scientific">Lentilactobacillus diolivorans DSM 14421</name>
    <dbReference type="NCBI Taxonomy" id="1423739"/>
    <lineage>
        <taxon>Bacteria</taxon>
        <taxon>Bacillati</taxon>
        <taxon>Bacillota</taxon>
        <taxon>Bacilli</taxon>
        <taxon>Lactobacillales</taxon>
        <taxon>Lactobacillaceae</taxon>
        <taxon>Lentilactobacillus</taxon>
    </lineage>
</organism>
<proteinExistence type="predicted"/>
<dbReference type="PATRIC" id="fig|1423739.3.peg.1420"/>
<evidence type="ECO:0000313" key="3">
    <source>
        <dbReference type="Proteomes" id="UP000052013"/>
    </source>
</evidence>
<comment type="caution">
    <text evidence="2">The sequence shown here is derived from an EMBL/GenBank/DDBJ whole genome shotgun (WGS) entry which is preliminary data.</text>
</comment>
<keyword evidence="1" id="KW-0472">Membrane</keyword>
<dbReference type="AlphaFoldDB" id="A0A0R1S653"/>
<keyword evidence="1" id="KW-1133">Transmembrane helix</keyword>
<gene>
    <name evidence="2" type="ORF">FC85_GL001357</name>
</gene>
<sequence length="387" mass="43673">MSYATFLLKKVIKSKLFIISVSIIVIIIIACLAFNLRNQNDQTLASNSGRQITFDTQQINRSASDKTKANQDDIRLIKKDRRMNHRVQNLAKTKKWRAAYQSQIKYNNWQLPAASNDKVIDRTLVNFLMSETYRCHYLFKLNLPEQSRTSPTTGISFSIFVDQVISSVLIPLLLIFNFGLLYTKRFGHNIDKDNLLPMSTQNNMIQSISTGYAVAILFVIIAIITSFLTSSIISGIGNWRYPIAFFTPKFPFNIYISQGSLVFPILVLRILSTCFIVTCIYFIATLTKQVLPTILIGTLALIGTSLVTPFLKPLAKAGQFLPTSYFNGANVVSGQLAHQTRNIQFSYPHGIVTLLAWTIAFIAAAYIVLRVRQRYHSTGLIANSYKK</sequence>
<evidence type="ECO:0000313" key="2">
    <source>
        <dbReference type="EMBL" id="KRL64089.1"/>
    </source>
</evidence>
<evidence type="ECO:0000256" key="1">
    <source>
        <dbReference type="SAM" id="Phobius"/>
    </source>
</evidence>
<dbReference type="STRING" id="1423739.FC85_GL001357"/>
<reference evidence="2 3" key="1">
    <citation type="journal article" date="2015" name="Genome Announc.">
        <title>Expanding the biotechnology potential of lactobacilli through comparative genomics of 213 strains and associated genera.</title>
        <authorList>
            <person name="Sun Z."/>
            <person name="Harris H.M."/>
            <person name="McCann A."/>
            <person name="Guo C."/>
            <person name="Argimon S."/>
            <person name="Zhang W."/>
            <person name="Yang X."/>
            <person name="Jeffery I.B."/>
            <person name="Cooney J.C."/>
            <person name="Kagawa T.F."/>
            <person name="Liu W."/>
            <person name="Song Y."/>
            <person name="Salvetti E."/>
            <person name="Wrobel A."/>
            <person name="Rasinkangas P."/>
            <person name="Parkhill J."/>
            <person name="Rea M.C."/>
            <person name="O'Sullivan O."/>
            <person name="Ritari J."/>
            <person name="Douillard F.P."/>
            <person name="Paul Ross R."/>
            <person name="Yang R."/>
            <person name="Briner A.E."/>
            <person name="Felis G.E."/>
            <person name="de Vos W.M."/>
            <person name="Barrangou R."/>
            <person name="Klaenhammer T.R."/>
            <person name="Caufield P.W."/>
            <person name="Cui Y."/>
            <person name="Zhang H."/>
            <person name="O'Toole P.W."/>
        </authorList>
    </citation>
    <scope>NUCLEOTIDE SEQUENCE [LARGE SCALE GENOMIC DNA]</scope>
    <source>
        <strain evidence="2 3">DSM 14421</strain>
    </source>
</reference>
<feature type="transmembrane region" description="Helical" evidence="1">
    <location>
        <begin position="212"/>
        <end position="241"/>
    </location>
</feature>
<name>A0A0R1S653_9LACO</name>
<feature type="transmembrane region" description="Helical" evidence="1">
    <location>
        <begin position="290"/>
        <end position="311"/>
    </location>
</feature>
<feature type="transmembrane region" description="Helical" evidence="1">
    <location>
        <begin position="16"/>
        <end position="36"/>
    </location>
</feature>
<dbReference type="RefSeq" id="WP_057865780.1">
    <property type="nucleotide sequence ID" value="NZ_AZEY01000098.1"/>
</dbReference>
<dbReference type="EMBL" id="AZEY01000098">
    <property type="protein sequence ID" value="KRL64089.1"/>
    <property type="molecule type" value="Genomic_DNA"/>
</dbReference>
<protein>
    <submittedName>
        <fullName evidence="2">Uncharacterized protein</fullName>
    </submittedName>
</protein>
<keyword evidence="1" id="KW-0812">Transmembrane</keyword>
<feature type="transmembrane region" description="Helical" evidence="1">
    <location>
        <begin position="164"/>
        <end position="182"/>
    </location>
</feature>
<feature type="transmembrane region" description="Helical" evidence="1">
    <location>
        <begin position="261"/>
        <end position="283"/>
    </location>
</feature>
<dbReference type="Proteomes" id="UP000052013">
    <property type="component" value="Unassembled WGS sequence"/>
</dbReference>
<feature type="transmembrane region" description="Helical" evidence="1">
    <location>
        <begin position="350"/>
        <end position="369"/>
    </location>
</feature>
<accession>A0A0R1S653</accession>